<reference evidence="2 3" key="1">
    <citation type="submission" date="2024-01" db="EMBL/GenBank/DDBJ databases">
        <title>The complete chloroplast genome sequence of Lithospermum erythrorhizon: insights into the phylogenetic relationship among Boraginaceae species and the maternal lineages of purple gromwells.</title>
        <authorList>
            <person name="Okada T."/>
            <person name="Watanabe K."/>
        </authorList>
    </citation>
    <scope>NUCLEOTIDE SEQUENCE [LARGE SCALE GENOMIC DNA]</scope>
</reference>
<keyword evidence="3" id="KW-1185">Reference proteome</keyword>
<dbReference type="AlphaFoldDB" id="A0AAV3RLK0"/>
<dbReference type="EMBL" id="BAABME010009956">
    <property type="protein sequence ID" value="GAA0176121.1"/>
    <property type="molecule type" value="Genomic_DNA"/>
</dbReference>
<proteinExistence type="predicted"/>
<dbReference type="GO" id="GO:0003723">
    <property type="term" value="F:RNA binding"/>
    <property type="evidence" value="ECO:0007669"/>
    <property type="project" value="InterPro"/>
</dbReference>
<name>A0AAV3RLK0_LITER</name>
<protein>
    <recommendedName>
        <fullName evidence="1">APO domain-containing protein</fullName>
    </recommendedName>
</protein>
<comment type="caution">
    <text evidence="2">The sequence shown here is derived from an EMBL/GenBank/DDBJ whole genome shotgun (WGS) entry which is preliminary data.</text>
</comment>
<dbReference type="Pfam" id="PF05634">
    <property type="entry name" value="APO_RNA-bind"/>
    <property type="match status" value="1"/>
</dbReference>
<evidence type="ECO:0000313" key="2">
    <source>
        <dbReference type="EMBL" id="GAA0176121.1"/>
    </source>
</evidence>
<evidence type="ECO:0000313" key="3">
    <source>
        <dbReference type="Proteomes" id="UP001454036"/>
    </source>
</evidence>
<gene>
    <name evidence="2" type="ORF">LIER_29173</name>
</gene>
<organism evidence="2 3">
    <name type="scientific">Lithospermum erythrorhizon</name>
    <name type="common">Purple gromwell</name>
    <name type="synonym">Lithospermum officinale var. erythrorhizon</name>
    <dbReference type="NCBI Taxonomy" id="34254"/>
    <lineage>
        <taxon>Eukaryota</taxon>
        <taxon>Viridiplantae</taxon>
        <taxon>Streptophyta</taxon>
        <taxon>Embryophyta</taxon>
        <taxon>Tracheophyta</taxon>
        <taxon>Spermatophyta</taxon>
        <taxon>Magnoliopsida</taxon>
        <taxon>eudicotyledons</taxon>
        <taxon>Gunneridae</taxon>
        <taxon>Pentapetalae</taxon>
        <taxon>asterids</taxon>
        <taxon>lamiids</taxon>
        <taxon>Boraginales</taxon>
        <taxon>Boraginaceae</taxon>
        <taxon>Boraginoideae</taxon>
        <taxon>Lithospermeae</taxon>
        <taxon>Lithospermum</taxon>
    </lineage>
</organism>
<accession>A0AAV3RLK0</accession>
<dbReference type="InterPro" id="IPR023342">
    <property type="entry name" value="APO_dom"/>
</dbReference>
<evidence type="ECO:0000259" key="1">
    <source>
        <dbReference type="Pfam" id="PF05634"/>
    </source>
</evidence>
<sequence length="137" mass="15558">MLLRQAIALMKTSEAVQYNKILNLSFPNSKSFFHSTESDFTCFTSKQNKSEKKPWVTNINELKRRARLEKAERRIVSESILSPPENGLLVEELTPVAHDVVAAQKELYHCASRVAESIPIYSTTLTMTIENALCLRT</sequence>
<dbReference type="Proteomes" id="UP001454036">
    <property type="component" value="Unassembled WGS sequence"/>
</dbReference>
<feature type="domain" description="APO" evidence="1">
    <location>
        <begin position="43"/>
        <end position="125"/>
    </location>
</feature>